<name>A0A4Z0FBS2_9GAMM</name>
<dbReference type="EMBL" id="SRIO01000005">
    <property type="protein sequence ID" value="TFZ83166.1"/>
    <property type="molecule type" value="Genomic_DNA"/>
</dbReference>
<dbReference type="OrthoDB" id="9801227at2"/>
<accession>A0A4Z0FBS2</accession>
<protein>
    <submittedName>
        <fullName evidence="2">Transcription negative regulator ChrR</fullName>
    </submittedName>
</protein>
<dbReference type="InterPro" id="IPR014710">
    <property type="entry name" value="RmlC-like_jellyroll"/>
</dbReference>
<evidence type="ECO:0000313" key="2">
    <source>
        <dbReference type="EMBL" id="TFZ83166.1"/>
    </source>
</evidence>
<dbReference type="Gene3D" id="2.60.120.10">
    <property type="entry name" value="Jelly Rolls"/>
    <property type="match status" value="1"/>
</dbReference>
<dbReference type="InterPro" id="IPR011051">
    <property type="entry name" value="RmlC_Cupin_sf"/>
</dbReference>
<keyword evidence="3" id="KW-1185">Reference proteome</keyword>
<dbReference type="Proteomes" id="UP000297890">
    <property type="component" value="Unassembled WGS sequence"/>
</dbReference>
<dbReference type="SUPFAM" id="SSF51182">
    <property type="entry name" value="RmlC-like cupins"/>
    <property type="match status" value="1"/>
</dbReference>
<comment type="caution">
    <text evidence="2">The sequence shown here is derived from an EMBL/GenBank/DDBJ whole genome shotgun (WGS) entry which is preliminary data.</text>
</comment>
<gene>
    <name evidence="2" type="ORF">E4680_05300</name>
</gene>
<organism evidence="2 3">
    <name type="scientific">Candidatus Macondimonas diazotrophica</name>
    <dbReference type="NCBI Taxonomy" id="2305248"/>
    <lineage>
        <taxon>Bacteria</taxon>
        <taxon>Pseudomonadati</taxon>
        <taxon>Pseudomonadota</taxon>
        <taxon>Gammaproteobacteria</taxon>
        <taxon>Chromatiales</taxon>
        <taxon>Ectothiorhodospiraceae</taxon>
        <taxon>Candidatus Macondimonas</taxon>
    </lineage>
</organism>
<dbReference type="Pfam" id="PF12973">
    <property type="entry name" value="Cupin_7"/>
    <property type="match status" value="1"/>
</dbReference>
<reference evidence="2 3" key="1">
    <citation type="journal article" date="2019" name="ISME J.">
        <title>Candidatus Macondimonas diazotrophica, a novel gammaproteobacterial genus dominating crude-oil-contaminated coastal sediments.</title>
        <authorList>
            <person name="Karthikeyan S."/>
            <person name="Konstantinidis K."/>
        </authorList>
    </citation>
    <scope>NUCLEOTIDE SEQUENCE [LARGE SCALE GENOMIC DNA]</scope>
    <source>
        <strain evidence="2 3">KTK01</strain>
    </source>
</reference>
<feature type="domain" description="ChrR-like cupin" evidence="1">
    <location>
        <begin position="9"/>
        <end position="97"/>
    </location>
</feature>
<dbReference type="AlphaFoldDB" id="A0A4Z0FBS2"/>
<proteinExistence type="predicted"/>
<sequence length="108" mass="11665">MLSLAAGFDAGAWSWQPFREGIEQVPLHEATPSGLRAALLRYAAGARVPAHEHVGYEYILVLEGAQEDERGCYPAGTLLVNPPGSRHAVRSAGGCVVLAIWERPVRFV</sequence>
<evidence type="ECO:0000313" key="3">
    <source>
        <dbReference type="Proteomes" id="UP000297890"/>
    </source>
</evidence>
<dbReference type="InterPro" id="IPR025979">
    <property type="entry name" value="ChrR-like_cupin_dom"/>
</dbReference>
<evidence type="ECO:0000259" key="1">
    <source>
        <dbReference type="Pfam" id="PF12973"/>
    </source>
</evidence>